<dbReference type="AlphaFoldDB" id="B2HFP3"/>
<dbReference type="EMBL" id="CP000854">
    <property type="protein sequence ID" value="ACC39888.1"/>
    <property type="molecule type" value="Genomic_DNA"/>
</dbReference>
<gene>
    <name evidence="1" type="ordered locus">MMAR_1430</name>
</gene>
<proteinExistence type="predicted"/>
<accession>B2HFP3</accession>
<dbReference type="eggNOG" id="ENOG5030ARM">
    <property type="taxonomic scope" value="Bacteria"/>
</dbReference>
<dbReference type="InterPro" id="IPR009963">
    <property type="entry name" value="DUF1490"/>
</dbReference>
<protein>
    <recommendedName>
        <fullName evidence="3">DUF1490 domain-containing protein</fullName>
    </recommendedName>
</protein>
<dbReference type="OrthoDB" id="4752392at2"/>
<dbReference type="KEGG" id="mmi:MMAR_1430"/>
<dbReference type="HOGENOM" id="CLU_149299_0_0_11"/>
<dbReference type="RefSeq" id="WP_012393291.1">
    <property type="nucleotide sequence ID" value="NC_010612.1"/>
</dbReference>
<dbReference type="Pfam" id="PF07371">
    <property type="entry name" value="DUF1490"/>
    <property type="match status" value="1"/>
</dbReference>
<dbReference type="Proteomes" id="UP000001190">
    <property type="component" value="Chromosome"/>
</dbReference>
<keyword evidence="2" id="KW-1185">Reference proteome</keyword>
<organism evidence="1 2">
    <name type="scientific">Mycobacterium marinum (strain ATCC BAA-535 / M)</name>
    <dbReference type="NCBI Taxonomy" id="216594"/>
    <lineage>
        <taxon>Bacteria</taxon>
        <taxon>Bacillati</taxon>
        <taxon>Actinomycetota</taxon>
        <taxon>Actinomycetes</taxon>
        <taxon>Mycobacteriales</taxon>
        <taxon>Mycobacteriaceae</taxon>
        <taxon>Mycobacterium</taxon>
        <taxon>Mycobacterium ulcerans group</taxon>
    </lineage>
</organism>
<reference evidence="1 2" key="1">
    <citation type="journal article" date="2008" name="Genome Res.">
        <title>Insights from the complete genome sequence of Mycobacterium marinum on the evolution of Mycobacterium tuberculosis.</title>
        <authorList>
            <person name="Stinear T.P."/>
            <person name="Seemann T."/>
            <person name="Harrison P.F."/>
            <person name="Jenkin G.A."/>
            <person name="Davies J.K."/>
            <person name="Johnson P.D."/>
            <person name="Abdellah Z."/>
            <person name="Arrowsmith C."/>
            <person name="Chillingworth T."/>
            <person name="Churcher C."/>
            <person name="Clarke K."/>
            <person name="Cronin A."/>
            <person name="Davis P."/>
            <person name="Goodhead I."/>
            <person name="Holroyd N."/>
            <person name="Jagels K."/>
            <person name="Lord A."/>
            <person name="Moule S."/>
            <person name="Mungall K."/>
            <person name="Norbertczak H."/>
            <person name="Quail M.A."/>
            <person name="Rabbinowitsch E."/>
            <person name="Walker D."/>
            <person name="White B."/>
            <person name="Whitehead S."/>
            <person name="Small P.L."/>
            <person name="Brosch R."/>
            <person name="Ramakrishnan L."/>
            <person name="Fischbach M.A."/>
            <person name="Parkhill J."/>
            <person name="Cole S.T."/>
        </authorList>
    </citation>
    <scope>NUCLEOTIDE SEQUENCE [LARGE SCALE GENOMIC DNA]</scope>
    <source>
        <strain evidence="2">ATCC BAA-535 / M</strain>
    </source>
</reference>
<dbReference type="STRING" id="216594.MMAR_1430"/>
<evidence type="ECO:0008006" key="3">
    <source>
        <dbReference type="Google" id="ProtNLM"/>
    </source>
</evidence>
<evidence type="ECO:0000313" key="1">
    <source>
        <dbReference type="EMBL" id="ACC39888.1"/>
    </source>
</evidence>
<sequence>MAWQGFVVKGAHAVGTGVVGVVAYEALRKTLAKAPLRKASVATTAWGLRVVREAERKAGQSAEQARLTVADVMAEAKERAGEEVAPLTVVDSGSDHDH</sequence>
<name>B2HFP3_MYCMM</name>
<evidence type="ECO:0000313" key="2">
    <source>
        <dbReference type="Proteomes" id="UP000001190"/>
    </source>
</evidence>